<gene>
    <name evidence="1" type="ORF">LCGC14_1405600</name>
</gene>
<organism evidence="1">
    <name type="scientific">marine sediment metagenome</name>
    <dbReference type="NCBI Taxonomy" id="412755"/>
    <lineage>
        <taxon>unclassified sequences</taxon>
        <taxon>metagenomes</taxon>
        <taxon>ecological metagenomes</taxon>
    </lineage>
</organism>
<comment type="caution">
    <text evidence="1">The sequence shown here is derived from an EMBL/GenBank/DDBJ whole genome shotgun (WGS) entry which is preliminary data.</text>
</comment>
<protein>
    <submittedName>
        <fullName evidence="1">Uncharacterized protein</fullName>
    </submittedName>
</protein>
<proteinExistence type="predicted"/>
<evidence type="ECO:0000313" key="1">
    <source>
        <dbReference type="EMBL" id="KKM73909.1"/>
    </source>
</evidence>
<accession>A0A0F9JVR8</accession>
<reference evidence="1" key="1">
    <citation type="journal article" date="2015" name="Nature">
        <title>Complex archaea that bridge the gap between prokaryotes and eukaryotes.</title>
        <authorList>
            <person name="Spang A."/>
            <person name="Saw J.H."/>
            <person name="Jorgensen S.L."/>
            <person name="Zaremba-Niedzwiedzka K."/>
            <person name="Martijn J."/>
            <person name="Lind A.E."/>
            <person name="van Eijk R."/>
            <person name="Schleper C."/>
            <person name="Guy L."/>
            <person name="Ettema T.J."/>
        </authorList>
    </citation>
    <scope>NUCLEOTIDE SEQUENCE</scope>
</reference>
<dbReference type="EMBL" id="LAZR01009225">
    <property type="protein sequence ID" value="KKM73909.1"/>
    <property type="molecule type" value="Genomic_DNA"/>
</dbReference>
<name>A0A0F9JVR8_9ZZZZ</name>
<dbReference type="AlphaFoldDB" id="A0A0F9JVR8"/>
<sequence>MEKYKQVGHYWELLHNHEGRLLTRREAIKQEVEKLETIHYIPNGSGGFSPILRDPKTAPSVDEVVENIKWQVSYRMRI</sequence>